<keyword evidence="3" id="KW-1185">Reference proteome</keyword>
<sequence>MNQENRILLVNHLYARQVKFGAAQAFRWSSVLDKEKHIIDAQYPGPAEGGEEPAILVPLTTNRRTLPGLDGLISMTPGLSGDELDETDQTHRSESRDSELYERRGLTVARRTSGAGRTAEAETTSGVESTGGTARTGGAEQSDTGQHDQQREPTETGPQSRAEQPIELGRMAVTDRTIEAGRISAADRTVEPGRISPADRPIEAGRISAADRPIEAGRTSAADRPIEAGRTSAADRPIEAGRTSAADRTIEAGRISAADRTIDRRQTAAKQHTRRVEWATQDTGRGVQEPLGGAKRTSEAGRATEDEDVDSYHPQQLIDHATMCIYMERYNFPSRPACNGPGDNQPPLYWITLRELETVAGDQEQMQTRPPPRPRKRKR</sequence>
<proteinExistence type="predicted"/>
<dbReference type="AlphaFoldDB" id="A0A9P7GFL1"/>
<feature type="region of interest" description="Disordered" evidence="1">
    <location>
        <begin position="264"/>
        <end position="312"/>
    </location>
</feature>
<evidence type="ECO:0000313" key="2">
    <source>
        <dbReference type="EMBL" id="KAG5649056.1"/>
    </source>
</evidence>
<organism evidence="2 3">
    <name type="scientific">Sphagnurus paluster</name>
    <dbReference type="NCBI Taxonomy" id="117069"/>
    <lineage>
        <taxon>Eukaryota</taxon>
        <taxon>Fungi</taxon>
        <taxon>Dikarya</taxon>
        <taxon>Basidiomycota</taxon>
        <taxon>Agaricomycotina</taxon>
        <taxon>Agaricomycetes</taxon>
        <taxon>Agaricomycetidae</taxon>
        <taxon>Agaricales</taxon>
        <taxon>Tricholomatineae</taxon>
        <taxon>Lyophyllaceae</taxon>
        <taxon>Sphagnurus</taxon>
    </lineage>
</organism>
<protein>
    <submittedName>
        <fullName evidence="2">Uncharacterized protein</fullName>
    </submittedName>
</protein>
<reference evidence="2" key="2">
    <citation type="submission" date="2021-10" db="EMBL/GenBank/DDBJ databases">
        <title>Phylogenomics reveals ancestral predisposition of the termite-cultivated fungus Termitomyces towards a domesticated lifestyle.</title>
        <authorList>
            <person name="Auxier B."/>
            <person name="Grum-Grzhimaylo A."/>
            <person name="Cardenas M.E."/>
            <person name="Lodge J.D."/>
            <person name="Laessoe T."/>
            <person name="Pedersen O."/>
            <person name="Smith M.E."/>
            <person name="Kuyper T.W."/>
            <person name="Franco-Molano E.A."/>
            <person name="Baroni T.J."/>
            <person name="Aanen D.K."/>
        </authorList>
    </citation>
    <scope>NUCLEOTIDE SEQUENCE</scope>
    <source>
        <strain evidence="2">D49</strain>
    </source>
</reference>
<dbReference type="EMBL" id="JABCKI010001738">
    <property type="protein sequence ID" value="KAG5649056.1"/>
    <property type="molecule type" value="Genomic_DNA"/>
</dbReference>
<evidence type="ECO:0000256" key="1">
    <source>
        <dbReference type="SAM" id="MobiDB-lite"/>
    </source>
</evidence>
<feature type="region of interest" description="Disordered" evidence="1">
    <location>
        <begin position="359"/>
        <end position="379"/>
    </location>
</feature>
<reference evidence="2" key="1">
    <citation type="submission" date="2021-02" db="EMBL/GenBank/DDBJ databases">
        <authorList>
            <person name="Nieuwenhuis M."/>
            <person name="Van De Peppel L.J.J."/>
        </authorList>
    </citation>
    <scope>NUCLEOTIDE SEQUENCE</scope>
    <source>
        <strain evidence="2">D49</strain>
    </source>
</reference>
<feature type="compositionally biased region" description="Basic and acidic residues" evidence="1">
    <location>
        <begin position="145"/>
        <end position="154"/>
    </location>
</feature>
<evidence type="ECO:0000313" key="3">
    <source>
        <dbReference type="Proteomes" id="UP000717328"/>
    </source>
</evidence>
<comment type="caution">
    <text evidence="2">The sequence shown here is derived from an EMBL/GenBank/DDBJ whole genome shotgun (WGS) entry which is preliminary data.</text>
</comment>
<dbReference type="Proteomes" id="UP000717328">
    <property type="component" value="Unassembled WGS sequence"/>
</dbReference>
<feature type="non-terminal residue" evidence="2">
    <location>
        <position position="379"/>
    </location>
</feature>
<name>A0A9P7GFL1_9AGAR</name>
<gene>
    <name evidence="2" type="ORF">H0H81_006668</name>
</gene>
<accession>A0A9P7GFL1</accession>
<feature type="region of interest" description="Disordered" evidence="1">
    <location>
        <begin position="73"/>
        <end position="166"/>
    </location>
</feature>
<feature type="compositionally biased region" description="Low complexity" evidence="1">
    <location>
        <begin position="121"/>
        <end position="133"/>
    </location>
</feature>
<feature type="compositionally biased region" description="Basic and acidic residues" evidence="1">
    <location>
        <begin position="88"/>
        <end position="105"/>
    </location>
</feature>